<evidence type="ECO:0000313" key="3">
    <source>
        <dbReference type="EMBL" id="KAG6371150.1"/>
    </source>
</evidence>
<dbReference type="Gene3D" id="3.40.50.720">
    <property type="entry name" value="NAD(P)-binding Rossmann-like Domain"/>
    <property type="match status" value="1"/>
</dbReference>
<sequence length="727" mass="79218">MQSKKATEAQRRANIAVKDLDDMFARALGAVNLAIKKIPKAVLDSIRSRHWSEIELATAGVSISPALMNEALKSFWKVQRDGGLGQVKAHLTLNTNRTEGALIGYFDGYSGLKDIYRGQTDLVTGPVRRVDIFLCEKETGDRLITLEAVSVSNSRTGWIAPECIDALLPDAHDIVICLIGAGQLARAQILVGEMQEHIGIELIATSDQSLLPNADFLITATGSKEPVVTVDEIGPDTVTLALSIDELPTEYFDRLTAEGSAILVDDIEAGKKLTIEGKSDGVVNIADFLANPPARGSGCAAHMATVGLASQDLAVAIAIFESLAQRLYDPLVKKLLPTPSPPQNPSRIQRMQVLMLSSNLDCLICFGQENSFYLARFNPTIYSNEVIAILLKGQTRPILIVNTLRKEKAEATPSDHIVYNYGKWFDVPTKGDTWDQAVKSVVGDGNMRIGHEDSIPMQAYLLLEHALPDATFTPASHIIQTCRNIKDEDEIAYARIAAELCNAAMAGISASLTCEGTEEDAVQAGWNAAYDRKRAKYPGGNLNGFGSREGGDFYSIKPWVHYGTRRFLQVDTPNTDKIENEAVSAYVWCAYNGMHAKLERTIFVGSVSAEQSLALERIKTIRAKVFSMIKPGVPVNALYTTTCDDMTKFGYFLPGRISHAIGLGGHEGLSINEDTDVELQEGMVLTIEPNIEVLDKNVTTQHSDTIVVTADGYEFLAPFGKNPVRGE</sequence>
<dbReference type="Proteomes" id="UP000683000">
    <property type="component" value="Unassembled WGS sequence"/>
</dbReference>
<dbReference type="Gene3D" id="3.40.350.10">
    <property type="entry name" value="Creatinase/prolidase N-terminal domain"/>
    <property type="match status" value="1"/>
</dbReference>
<dbReference type="Pfam" id="PF01321">
    <property type="entry name" value="Creatinase_N"/>
    <property type="match status" value="1"/>
</dbReference>
<dbReference type="PANTHER" id="PTHR46112:SF2">
    <property type="entry name" value="XAA-PRO AMINOPEPTIDASE P-RELATED"/>
    <property type="match status" value="1"/>
</dbReference>
<comment type="caution">
    <text evidence="3">The sequence shown here is derived from an EMBL/GenBank/DDBJ whole genome shotgun (WGS) entry which is preliminary data.</text>
</comment>
<dbReference type="InterPro" id="IPR036291">
    <property type="entry name" value="NAD(P)-bd_dom_sf"/>
</dbReference>
<dbReference type="Gene3D" id="3.30.1780.10">
    <property type="entry name" value="ornithine cyclodeaminase, domain 1"/>
    <property type="match status" value="1"/>
</dbReference>
<gene>
    <name evidence="3" type="ORF">JVT61DRAFT_9921</name>
</gene>
<organism evidence="3 4">
    <name type="scientific">Boletus reticuloceps</name>
    <dbReference type="NCBI Taxonomy" id="495285"/>
    <lineage>
        <taxon>Eukaryota</taxon>
        <taxon>Fungi</taxon>
        <taxon>Dikarya</taxon>
        <taxon>Basidiomycota</taxon>
        <taxon>Agaricomycotina</taxon>
        <taxon>Agaricomycetes</taxon>
        <taxon>Agaricomycetidae</taxon>
        <taxon>Boletales</taxon>
        <taxon>Boletineae</taxon>
        <taxon>Boletaceae</taxon>
        <taxon>Boletoideae</taxon>
        <taxon>Boletus</taxon>
    </lineage>
</organism>
<name>A0A8I3A640_9AGAM</name>
<dbReference type="AlphaFoldDB" id="A0A8I3A640"/>
<dbReference type="SUPFAM" id="SSF53092">
    <property type="entry name" value="Creatinase/prolidase N-terminal domain"/>
    <property type="match status" value="1"/>
</dbReference>
<dbReference type="EMBL" id="JAGFBS010000039">
    <property type="protein sequence ID" value="KAG6371150.1"/>
    <property type="molecule type" value="Genomic_DNA"/>
</dbReference>
<dbReference type="InterPro" id="IPR000994">
    <property type="entry name" value="Pept_M24"/>
</dbReference>
<evidence type="ECO:0000259" key="1">
    <source>
        <dbReference type="Pfam" id="PF00557"/>
    </source>
</evidence>
<dbReference type="InterPro" id="IPR050659">
    <property type="entry name" value="Peptidase_M24B"/>
</dbReference>
<protein>
    <submittedName>
        <fullName evidence="3">Peptidase M24, structural domain-containing protein</fullName>
    </submittedName>
</protein>
<reference evidence="3" key="1">
    <citation type="submission" date="2021-03" db="EMBL/GenBank/DDBJ databases">
        <title>Evolutionary innovations through gain and loss of genes in the ectomycorrhizal Boletales.</title>
        <authorList>
            <person name="Wu G."/>
            <person name="Miyauchi S."/>
            <person name="Morin E."/>
            <person name="Yang Z.-L."/>
            <person name="Xu J."/>
            <person name="Martin F.M."/>
        </authorList>
    </citation>
    <scope>NUCLEOTIDE SEQUENCE</scope>
    <source>
        <strain evidence="3">BR01</strain>
    </source>
</reference>
<dbReference type="OrthoDB" id="9995434at2759"/>
<dbReference type="InterPro" id="IPR036005">
    <property type="entry name" value="Creatinase/aminopeptidase-like"/>
</dbReference>
<evidence type="ECO:0000259" key="2">
    <source>
        <dbReference type="Pfam" id="PF01321"/>
    </source>
</evidence>
<feature type="domain" description="Creatinase N-terminal" evidence="2">
    <location>
        <begin position="347"/>
        <end position="485"/>
    </location>
</feature>
<evidence type="ECO:0000313" key="4">
    <source>
        <dbReference type="Proteomes" id="UP000683000"/>
    </source>
</evidence>
<dbReference type="InterPro" id="IPR029149">
    <property type="entry name" value="Creatin/AminoP/Spt16_N"/>
</dbReference>
<dbReference type="Gene3D" id="3.90.230.10">
    <property type="entry name" value="Creatinase/methionine aminopeptidase superfamily"/>
    <property type="match status" value="1"/>
</dbReference>
<dbReference type="Pfam" id="PF00557">
    <property type="entry name" value="Peptidase_M24"/>
    <property type="match status" value="1"/>
</dbReference>
<feature type="domain" description="Peptidase M24" evidence="1">
    <location>
        <begin position="494"/>
        <end position="710"/>
    </location>
</feature>
<dbReference type="InterPro" id="IPR023401">
    <property type="entry name" value="ODC_N"/>
</dbReference>
<proteinExistence type="predicted"/>
<dbReference type="PANTHER" id="PTHR46112">
    <property type="entry name" value="AMINOPEPTIDASE"/>
    <property type="match status" value="1"/>
</dbReference>
<dbReference type="CDD" id="cd01066">
    <property type="entry name" value="APP_MetAP"/>
    <property type="match status" value="1"/>
</dbReference>
<dbReference type="InterPro" id="IPR000587">
    <property type="entry name" value="Creatinase_N"/>
</dbReference>
<dbReference type="SUPFAM" id="SSF51735">
    <property type="entry name" value="NAD(P)-binding Rossmann-fold domains"/>
    <property type="match status" value="1"/>
</dbReference>
<accession>A0A8I3A640</accession>
<keyword evidence="4" id="KW-1185">Reference proteome</keyword>
<dbReference type="SUPFAM" id="SSF55920">
    <property type="entry name" value="Creatinase/aminopeptidase"/>
    <property type="match status" value="1"/>
</dbReference>